<dbReference type="OrthoDB" id="5548359at2759"/>
<dbReference type="InterPro" id="IPR010405">
    <property type="entry name" value="COBRA1"/>
</dbReference>
<sequence>MAANSKTLENHPVLGTAKLRQALTKTRKVNTLINAVKKFQEDNGIKMDTLPPALQLLDLHKIKRRDFYEQAAADISEQVVARIRALGENGSPESIRKLEEQLEKCFDLFPLPQFRNIVLENLKQLPKLQDRYLDSIMHDRDFYDACPLSVKQQIWLRNLDLFKETYQPAIDSYLKRKENLLLAAEPTATNFFTIETTKARRQWQEIKDLITFVGNHDELFLAVMTYIRELFAATGDVMLCSLRYELIMAAHDASIEGIVKADLCHDFAWCLEACMRDKHLESHQTNRLRHILDTFPKSPHERVVDLAMVAGDVHVVHFLCSVTVRKLRDSAGSHLPRDLHSVVVLVRVLSLGCCAKDLALKKVLPTEVVDPIFITKFLPEFTSLMVEDCIRAELMRTNSDLGEEFVVSNYLSKPSDRLITFLKASRLASLLWYHCCIDMLPSKKRIGDIRGLARYAECLPFLRDNIASSGVWCHLLFQRLIYSNQYEAALVDSAIYNAVIEQVLLKNLDTDRCVKYQMLKLIGQIGYIWGQPHCLSMMNQYDIEYFTRAGHKDLDYFIGEYNKLHERLMPKAPESMETDHEQVPSAKPMPVVGSAQTPPPLAAAHYNPFHGTIPHHPI</sequence>
<dbReference type="Pfam" id="PF06209">
    <property type="entry name" value="COBRA1"/>
    <property type="match status" value="1"/>
</dbReference>
<organism evidence="1 2">
    <name type="scientific">Haemonchus contortus</name>
    <name type="common">Barber pole worm</name>
    <dbReference type="NCBI Taxonomy" id="6289"/>
    <lineage>
        <taxon>Eukaryota</taxon>
        <taxon>Metazoa</taxon>
        <taxon>Ecdysozoa</taxon>
        <taxon>Nematoda</taxon>
        <taxon>Chromadorea</taxon>
        <taxon>Rhabditida</taxon>
        <taxon>Rhabditina</taxon>
        <taxon>Rhabditomorpha</taxon>
        <taxon>Strongyloidea</taxon>
        <taxon>Trichostrongylidae</taxon>
        <taxon>Haemonchus</taxon>
    </lineage>
</organism>
<reference evidence="2" key="1">
    <citation type="submission" date="2020-12" db="UniProtKB">
        <authorList>
            <consortium name="WormBaseParasite"/>
        </authorList>
    </citation>
    <scope>IDENTIFICATION</scope>
    <source>
        <strain evidence="2">MHco3</strain>
    </source>
</reference>
<dbReference type="Proteomes" id="UP000025227">
    <property type="component" value="Unplaced"/>
</dbReference>
<dbReference type="OMA" id="VRQQIWL"/>
<proteinExistence type="predicted"/>
<dbReference type="WBParaSite" id="HCON_00138310-00001">
    <property type="protein sequence ID" value="HCON_00138310-00001"/>
    <property type="gene ID" value="HCON_00138310"/>
</dbReference>
<dbReference type="GO" id="GO:0034244">
    <property type="term" value="P:negative regulation of transcription elongation by RNA polymerase II"/>
    <property type="evidence" value="ECO:0007669"/>
    <property type="project" value="TreeGrafter"/>
</dbReference>
<accession>A0A7I4YVB4</accession>
<dbReference type="PANTHER" id="PTHR13503:SF3">
    <property type="entry name" value="NEGATIVE ELONGATION FACTOR B"/>
    <property type="match status" value="1"/>
</dbReference>
<dbReference type="PANTHER" id="PTHR13503">
    <property type="entry name" value="NEGATIVE ELONGATION FACTOR COMPLEX MEMBER B"/>
    <property type="match status" value="1"/>
</dbReference>
<protein>
    <submittedName>
        <fullName evidence="2">Cofactor of BRCA1</fullName>
    </submittedName>
</protein>
<dbReference type="GO" id="GO:0032021">
    <property type="term" value="C:NELF complex"/>
    <property type="evidence" value="ECO:0007669"/>
    <property type="project" value="TreeGrafter"/>
</dbReference>
<evidence type="ECO:0000313" key="1">
    <source>
        <dbReference type="Proteomes" id="UP000025227"/>
    </source>
</evidence>
<keyword evidence="1" id="KW-1185">Reference proteome</keyword>
<evidence type="ECO:0000313" key="2">
    <source>
        <dbReference type="WBParaSite" id="HCON_00138310-00001"/>
    </source>
</evidence>
<name>A0A7I4YVB4_HAECO</name>
<dbReference type="AlphaFoldDB" id="A0A7I4YVB4"/>